<evidence type="ECO:0008006" key="3">
    <source>
        <dbReference type="Google" id="ProtNLM"/>
    </source>
</evidence>
<dbReference type="AlphaFoldDB" id="A0A5S3WT60"/>
<evidence type="ECO:0000313" key="1">
    <source>
        <dbReference type="EMBL" id="TMP32594.1"/>
    </source>
</evidence>
<dbReference type="InterPro" id="IPR024019">
    <property type="entry name" value="CHP04096"/>
</dbReference>
<evidence type="ECO:0000313" key="2">
    <source>
        <dbReference type="Proteomes" id="UP000310249"/>
    </source>
</evidence>
<dbReference type="SUPFAM" id="SSF53335">
    <property type="entry name" value="S-adenosyl-L-methionine-dependent methyltransferases"/>
    <property type="match status" value="1"/>
</dbReference>
<dbReference type="InterPro" id="IPR029063">
    <property type="entry name" value="SAM-dependent_MTases_sf"/>
</dbReference>
<dbReference type="OrthoDB" id="224775at2"/>
<reference evidence="1 2" key="1">
    <citation type="submission" date="2018-01" db="EMBL/GenBank/DDBJ databases">
        <authorList>
            <person name="Paulsen S."/>
            <person name="Gram L.K."/>
        </authorList>
    </citation>
    <scope>NUCLEOTIDE SEQUENCE [LARGE SCALE GENOMIC DNA]</scope>
    <source>
        <strain evidence="1 2">S2676</strain>
    </source>
</reference>
<dbReference type="Pfam" id="PF13489">
    <property type="entry name" value="Methyltransf_23"/>
    <property type="match status" value="1"/>
</dbReference>
<reference evidence="2" key="2">
    <citation type="submission" date="2019-06" db="EMBL/GenBank/DDBJ databases">
        <title>Co-occurence of chitin degradation, pigmentation and bioactivity in marine Pseudoalteromonas.</title>
        <authorList>
            <person name="Sonnenschein E.C."/>
            <person name="Bech P.K."/>
        </authorList>
    </citation>
    <scope>NUCLEOTIDE SEQUENCE [LARGE SCALE GENOMIC DNA]</scope>
    <source>
        <strain evidence="2">S2676</strain>
    </source>
</reference>
<dbReference type="Proteomes" id="UP000310249">
    <property type="component" value="Unassembled WGS sequence"/>
</dbReference>
<sequence>MSTSLSFPEYKAQIKALKIGKVLPSAIYLHKSALESALPAPLKNLVFEAIEFLQLDQPWNVLKLFKRDFKFTLLHYPDFERYAYPALHASTTVDVIAQSVKCTDYTKSANPPILHRKETFVLASHPDVDTFIAITAEGEAIGLYENTKTIGFKQQWEKLIKRKGYKLDEQGRLQAFQEPIECAEQTLKAPTNSIQRHLTAINRDRLSAPFQKLAKFGYLAGDHSILDYGCGLGDDATELEAHGLNINAWDPVHRPNGNKVKSDIVNLGFVLNVIEDYPERVDTLRQAFEHCNKLLVVSVMLTNSSVLEQFKPFKDGVITKRNTFQKYYSQAQIREFIEDTLRVKTTPFGQGIIAVFKCPELEEQHHAELQFQSHNWQHITQRPTPKSLPTAAKQSLFEKHQPLFEEFWQHCLHYGRIPANEEFEQSDALRAIIGSHNKAFALLQSQYDQQDMALAIDKRKQDLLVYFALSLFGKRQAKSHLPTQLMRDIKSHFESFNQAIDAAKALLFSVSDTHQIGQACHDAHAELQLGELIDSHSYILPRSHLNQLPAILRVYVGCAAQLYGDLDDIDLIKIHMRSGKVTLLKYDDYNKKLPLLKERIKVKLLEQDIDYFNYGTDYPLQPLYNKIDFLTPNTKEHKAQQRFDKKLADMLKGVPKAEWPNWDILQKVFEYWGVELKGNRFILLLSK</sequence>
<dbReference type="EMBL" id="PNCI01000003">
    <property type="protein sequence ID" value="TMP32594.1"/>
    <property type="molecule type" value="Genomic_DNA"/>
</dbReference>
<proteinExistence type="predicted"/>
<comment type="caution">
    <text evidence="1">The sequence shown here is derived from an EMBL/GenBank/DDBJ whole genome shotgun (WGS) entry which is preliminary data.</text>
</comment>
<dbReference type="RefSeq" id="WP_138550922.1">
    <property type="nucleotide sequence ID" value="NZ_PNCH01000015.1"/>
</dbReference>
<dbReference type="NCBIfam" id="TIGR04096">
    <property type="entry name" value="dnd_rel_methyl"/>
    <property type="match status" value="1"/>
</dbReference>
<gene>
    <name evidence="1" type="ORF">CWB99_01600</name>
</gene>
<name>A0A5S3WT60_9GAMM</name>
<protein>
    <recommendedName>
        <fullName evidence="3">DNA phosphorothioation-associated methyltransferase</fullName>
    </recommendedName>
</protein>
<organism evidence="1 2">
    <name type="scientific">Pseudoalteromonas rubra</name>
    <dbReference type="NCBI Taxonomy" id="43658"/>
    <lineage>
        <taxon>Bacteria</taxon>
        <taxon>Pseudomonadati</taxon>
        <taxon>Pseudomonadota</taxon>
        <taxon>Gammaproteobacteria</taxon>
        <taxon>Alteromonadales</taxon>
        <taxon>Pseudoalteromonadaceae</taxon>
        <taxon>Pseudoalteromonas</taxon>
    </lineage>
</organism>
<accession>A0A5S3WT60</accession>